<dbReference type="Gene3D" id="1.25.40.10">
    <property type="entry name" value="Tetratricopeptide repeat domain"/>
    <property type="match status" value="1"/>
</dbReference>
<dbReference type="InterPro" id="IPR011990">
    <property type="entry name" value="TPR-like_helical_dom_sf"/>
</dbReference>
<organism evidence="1 2">
    <name type="scientific">Streptomyces cinnabarinus</name>
    <dbReference type="NCBI Taxonomy" id="67287"/>
    <lineage>
        <taxon>Bacteria</taxon>
        <taxon>Bacillati</taxon>
        <taxon>Actinomycetota</taxon>
        <taxon>Actinomycetes</taxon>
        <taxon>Kitasatosporales</taxon>
        <taxon>Streptomycetaceae</taxon>
        <taxon>Streptomyces</taxon>
    </lineage>
</organism>
<dbReference type="EMBL" id="CP114413">
    <property type="protein sequence ID" value="WAZ26570.1"/>
    <property type="molecule type" value="Genomic_DNA"/>
</dbReference>
<sequence length="692" mass="75972">MNPEQEGVPHNIAERLSANQLLQVGSSGPIYVQRSPAANRAEVPHMLPGAVGRVIGRSHLLKAMDDAMGSLGSRCCVLWGLAGSGKTTLALAWSGSRLENYPDGQFFVDMQAYSNAPRVDPRDALRTFLAALGVNRSDLTDDTAWGSAFLAATAGKKCLVIIDNVSTYDDVRELVPGMGSSLIITSRRAIPEMIIRHQAQVLKLPLLSIEEGIELLAERVGFVRVGRDNHSATRIVELLEGHPLALAIVAAKLAVHTTWDLQDALVGIQSGDTPLRFLDDADLGIEVGRVVSWSVEDLDPETKYILYAASMLPNSELSSAVLRLVLDQDESRCDRTLRALSLASLIDEISRGHYRMHDIIRAYLSETRAQVLDSEQQTDIARRIRTTYLALSFAADQAIDPNRSPISLGDTAERIASEVQFTVPEALTWFSTITPSMVRLMSEGSDTHDYEFVTRFAWCVNTYLYWRQDVPKTLEVHERALQAAIVGDHPMEAHCRRGLGRALADAGQLDSAKEELLAALSIESARGDCSQTASTQHAMAELSLRSGAYHEALRWGLRAARESRRNNNTVREARGLYDAARALIELGRYTWAEDLGLRSLAMCEESSNAYGRALALRVLGTTGIRSGDLDKGCTWLERAWRAEEALGNSRSVRTILQQLEDAYTQVGNNSAVAEVHRVLTDLDRFVNAGEAG</sequence>
<dbReference type="Gene3D" id="3.40.50.300">
    <property type="entry name" value="P-loop containing nucleotide triphosphate hydrolases"/>
    <property type="match status" value="1"/>
</dbReference>
<evidence type="ECO:0000313" key="2">
    <source>
        <dbReference type="Proteomes" id="UP001164439"/>
    </source>
</evidence>
<dbReference type="Proteomes" id="UP001164439">
    <property type="component" value="Chromosome"/>
</dbReference>
<dbReference type="PRINTS" id="PR00364">
    <property type="entry name" value="DISEASERSIST"/>
</dbReference>
<evidence type="ECO:0000313" key="1">
    <source>
        <dbReference type="EMBL" id="WAZ26570.1"/>
    </source>
</evidence>
<dbReference type="PANTHER" id="PTHR47691:SF3">
    <property type="entry name" value="HTH-TYPE TRANSCRIPTIONAL REGULATOR RV0890C-RELATED"/>
    <property type="match status" value="1"/>
</dbReference>
<keyword evidence="2" id="KW-1185">Reference proteome</keyword>
<dbReference type="SUPFAM" id="SSF52540">
    <property type="entry name" value="P-loop containing nucleoside triphosphate hydrolases"/>
    <property type="match status" value="1"/>
</dbReference>
<dbReference type="InterPro" id="IPR027417">
    <property type="entry name" value="P-loop_NTPase"/>
</dbReference>
<reference evidence="1" key="1">
    <citation type="submission" date="2022-12" db="EMBL/GenBank/DDBJ databases">
        <authorList>
            <person name="Ruckert C."/>
            <person name="Busche T."/>
            <person name="Kalinowski J."/>
            <person name="Wittmann C."/>
        </authorList>
    </citation>
    <scope>NUCLEOTIDE SEQUENCE</scope>
    <source>
        <strain evidence="1">DSM 40467</strain>
    </source>
</reference>
<dbReference type="SUPFAM" id="SSF48452">
    <property type="entry name" value="TPR-like"/>
    <property type="match status" value="1"/>
</dbReference>
<dbReference type="RefSeq" id="WP_269664055.1">
    <property type="nucleotide sequence ID" value="NZ_CP114413.1"/>
</dbReference>
<protein>
    <submittedName>
        <fullName evidence="1">NB-ARC domain-containing protein</fullName>
    </submittedName>
</protein>
<accession>A0ABY7KSJ8</accession>
<dbReference type="PANTHER" id="PTHR47691">
    <property type="entry name" value="REGULATOR-RELATED"/>
    <property type="match status" value="1"/>
</dbReference>
<name>A0ABY7KSJ8_9ACTN</name>
<proteinExistence type="predicted"/>
<gene>
    <name evidence="1" type="ORF">STRCI_008164</name>
</gene>